<feature type="region of interest" description="Disordered" evidence="1">
    <location>
        <begin position="18"/>
        <end position="126"/>
    </location>
</feature>
<feature type="compositionally biased region" description="Basic and acidic residues" evidence="1">
    <location>
        <begin position="73"/>
        <end position="115"/>
    </location>
</feature>
<gene>
    <name evidence="2" type="ORF">UFOPK1493_01483</name>
</gene>
<protein>
    <submittedName>
        <fullName evidence="2">Unannotated protein</fullName>
    </submittedName>
</protein>
<name>A0A6J6D0Z8_9ZZZZ</name>
<evidence type="ECO:0000256" key="1">
    <source>
        <dbReference type="SAM" id="MobiDB-lite"/>
    </source>
</evidence>
<accession>A0A6J6D0Z8</accession>
<feature type="compositionally biased region" description="Basic residues" evidence="1">
    <location>
        <begin position="116"/>
        <end position="126"/>
    </location>
</feature>
<proteinExistence type="predicted"/>
<feature type="compositionally biased region" description="Basic residues" evidence="1">
    <location>
        <begin position="18"/>
        <end position="37"/>
    </location>
</feature>
<reference evidence="2" key="1">
    <citation type="submission" date="2020-05" db="EMBL/GenBank/DDBJ databases">
        <authorList>
            <person name="Chiriac C."/>
            <person name="Salcher M."/>
            <person name="Ghai R."/>
            <person name="Kavagutti S V."/>
        </authorList>
    </citation>
    <scope>NUCLEOTIDE SEQUENCE</scope>
</reference>
<sequence>MGTTELGQRGVLIGACLHHHSSRPGRGRTGHPGHRRLPGGVDADEQHHVTLGHGDVVTGTGDQHAAHRHVHPERRGEQLEHHGRQPREQHAEREHTLGDVRRTHDGTVARPDRTRIGVRPRPARVR</sequence>
<dbReference type="AlphaFoldDB" id="A0A6J6D0Z8"/>
<evidence type="ECO:0000313" key="2">
    <source>
        <dbReference type="EMBL" id="CAB4557046.1"/>
    </source>
</evidence>
<organism evidence="2">
    <name type="scientific">freshwater metagenome</name>
    <dbReference type="NCBI Taxonomy" id="449393"/>
    <lineage>
        <taxon>unclassified sequences</taxon>
        <taxon>metagenomes</taxon>
        <taxon>ecological metagenomes</taxon>
    </lineage>
</organism>
<dbReference type="EMBL" id="CAEZSR010000044">
    <property type="protein sequence ID" value="CAB4557046.1"/>
    <property type="molecule type" value="Genomic_DNA"/>
</dbReference>